<dbReference type="OrthoDB" id="5105292at2759"/>
<accession>A0A9W8Q0E0</accession>
<reference evidence="3" key="1">
    <citation type="submission" date="2022-10" db="EMBL/GenBank/DDBJ databases">
        <title>Fusarium specimens isolated from Avocado Roots.</title>
        <authorList>
            <person name="Stajich J."/>
            <person name="Roper C."/>
            <person name="Heimlech-Rivalta G."/>
        </authorList>
    </citation>
    <scope>NUCLEOTIDE SEQUENCE</scope>
    <source>
        <strain evidence="3">CF00143</strain>
    </source>
</reference>
<feature type="compositionally biased region" description="Polar residues" evidence="2">
    <location>
        <begin position="178"/>
        <end position="187"/>
    </location>
</feature>
<evidence type="ECO:0000256" key="1">
    <source>
        <dbReference type="SAM" id="Coils"/>
    </source>
</evidence>
<keyword evidence="1" id="KW-0175">Coiled coil</keyword>
<sequence>MGRGRDHRDRSRSPRNERRRNHRRSRSGSRRRNDDHTRRSRHDSPQRYRSSSPRGESRDASHRRDDRSRTSRRQDETREFYERRYVDLLRENDTLRQDIRTMQTTHQDELAEARRNAEASEAQNLASVQLREDLRSSQQELQAKEVLFLGEKKRLLEELKSAKQSLAPTPTAGRENNDSSPKPSQEPKNFRLLEAFLLNRLNHLNLLDDEYLTCRALQRLSCNVASNYLYRQLRMFQSSGPLNRWFCLTHVEDKGEKVEFPPNWERCKEQGHNPVDCLIVRVIEKDSVRRVGVGVTTYSIY</sequence>
<protein>
    <submittedName>
        <fullName evidence="3">Uncharacterized protein</fullName>
    </submittedName>
</protein>
<feature type="compositionally biased region" description="Basic and acidic residues" evidence="2">
    <location>
        <begin position="55"/>
        <end position="78"/>
    </location>
</feature>
<gene>
    <name evidence="3" type="ORF">NW766_000749</name>
</gene>
<feature type="region of interest" description="Disordered" evidence="2">
    <location>
        <begin position="162"/>
        <end position="187"/>
    </location>
</feature>
<feature type="region of interest" description="Disordered" evidence="2">
    <location>
        <begin position="1"/>
        <end position="78"/>
    </location>
</feature>
<evidence type="ECO:0000313" key="4">
    <source>
        <dbReference type="Proteomes" id="UP001152130"/>
    </source>
</evidence>
<evidence type="ECO:0000313" key="3">
    <source>
        <dbReference type="EMBL" id="KAJ4024512.1"/>
    </source>
</evidence>
<feature type="compositionally biased region" description="Basic and acidic residues" evidence="2">
    <location>
        <begin position="1"/>
        <end position="16"/>
    </location>
</feature>
<keyword evidence="4" id="KW-1185">Reference proteome</keyword>
<feature type="coiled-coil region" evidence="1">
    <location>
        <begin position="78"/>
        <end position="123"/>
    </location>
</feature>
<dbReference type="Proteomes" id="UP001152130">
    <property type="component" value="Unassembled WGS sequence"/>
</dbReference>
<organism evidence="3 4">
    <name type="scientific">Fusarium irregulare</name>
    <dbReference type="NCBI Taxonomy" id="2494466"/>
    <lineage>
        <taxon>Eukaryota</taxon>
        <taxon>Fungi</taxon>
        <taxon>Dikarya</taxon>
        <taxon>Ascomycota</taxon>
        <taxon>Pezizomycotina</taxon>
        <taxon>Sordariomycetes</taxon>
        <taxon>Hypocreomycetidae</taxon>
        <taxon>Hypocreales</taxon>
        <taxon>Nectriaceae</taxon>
        <taxon>Fusarium</taxon>
        <taxon>Fusarium incarnatum-equiseti species complex</taxon>
    </lineage>
</organism>
<proteinExistence type="predicted"/>
<evidence type="ECO:0000256" key="2">
    <source>
        <dbReference type="SAM" id="MobiDB-lite"/>
    </source>
</evidence>
<dbReference type="EMBL" id="JAPDHF010000001">
    <property type="protein sequence ID" value="KAJ4024512.1"/>
    <property type="molecule type" value="Genomic_DNA"/>
</dbReference>
<feature type="compositionally biased region" description="Basic and acidic residues" evidence="2">
    <location>
        <begin position="31"/>
        <end position="46"/>
    </location>
</feature>
<name>A0A9W8Q0E0_9HYPO</name>
<feature type="compositionally biased region" description="Basic residues" evidence="2">
    <location>
        <begin position="17"/>
        <end position="30"/>
    </location>
</feature>
<dbReference type="AlphaFoldDB" id="A0A9W8Q0E0"/>
<comment type="caution">
    <text evidence="3">The sequence shown here is derived from an EMBL/GenBank/DDBJ whole genome shotgun (WGS) entry which is preliminary data.</text>
</comment>